<evidence type="ECO:0000259" key="5">
    <source>
        <dbReference type="PROSITE" id="PS50977"/>
    </source>
</evidence>
<dbReference type="Gene3D" id="1.10.357.10">
    <property type="entry name" value="Tetracycline Repressor, domain 2"/>
    <property type="match status" value="1"/>
</dbReference>
<keyword evidence="1" id="KW-0805">Transcription regulation</keyword>
<keyword evidence="2 4" id="KW-0238">DNA-binding</keyword>
<accession>A0A5Q2MG07</accession>
<dbReference type="KEGG" id="aef:GEV26_04085"/>
<dbReference type="SUPFAM" id="SSF48498">
    <property type="entry name" value="Tetracyclin repressor-like, C-terminal domain"/>
    <property type="match status" value="1"/>
</dbReference>
<reference evidence="6 7" key="1">
    <citation type="submission" date="2019-11" db="EMBL/GenBank/DDBJ databases">
        <authorList>
            <person name="Li J."/>
        </authorList>
    </citation>
    <scope>NUCLEOTIDE SEQUENCE [LARGE SCALE GENOMIC DNA]</scope>
    <source>
        <strain evidence="6 7">MF47</strain>
    </source>
</reference>
<dbReference type="GO" id="GO:0003700">
    <property type="term" value="F:DNA-binding transcription factor activity"/>
    <property type="evidence" value="ECO:0007669"/>
    <property type="project" value="TreeGrafter"/>
</dbReference>
<dbReference type="PROSITE" id="PS50977">
    <property type="entry name" value="HTH_TETR_2"/>
    <property type="match status" value="1"/>
</dbReference>
<feature type="DNA-binding region" description="H-T-H motif" evidence="4">
    <location>
        <begin position="29"/>
        <end position="48"/>
    </location>
</feature>
<sequence>MPTPERTTLPAIVAAGEQILDADGLDAVTMVAVAQRVGVRAPSLYKRVSSRRELIGMIAAAAADDLRAQLLAADPGDGDPRQRLEDLAVAVRTFARSRPAAYRLVFSAGEEDVLSHEQLLAASAPLFAVVAELARPDEALEAARTVTAWVTGFIAMELGGEFRLGGEVDAAFDYGIARLADAITARPH</sequence>
<dbReference type="InterPro" id="IPR009057">
    <property type="entry name" value="Homeodomain-like_sf"/>
</dbReference>
<dbReference type="InterPro" id="IPR050109">
    <property type="entry name" value="HTH-type_TetR-like_transc_reg"/>
</dbReference>
<keyword evidence="7" id="KW-1185">Reference proteome</keyword>
<feature type="domain" description="HTH tetR-type" evidence="5">
    <location>
        <begin position="6"/>
        <end position="66"/>
    </location>
</feature>
<dbReference type="GO" id="GO:0000976">
    <property type="term" value="F:transcription cis-regulatory region binding"/>
    <property type="evidence" value="ECO:0007669"/>
    <property type="project" value="TreeGrafter"/>
</dbReference>
<evidence type="ECO:0000256" key="4">
    <source>
        <dbReference type="PROSITE-ProRule" id="PRU00335"/>
    </source>
</evidence>
<dbReference type="Pfam" id="PF13305">
    <property type="entry name" value="TetR_C_33"/>
    <property type="match status" value="1"/>
</dbReference>
<name>A0A5Q2MG07_9ACTN</name>
<dbReference type="Proteomes" id="UP000392064">
    <property type="component" value="Chromosome"/>
</dbReference>
<dbReference type="SUPFAM" id="SSF46689">
    <property type="entry name" value="Homeodomain-like"/>
    <property type="match status" value="1"/>
</dbReference>
<gene>
    <name evidence="6" type="ORF">GEV26_04085</name>
</gene>
<keyword evidence="3" id="KW-0804">Transcription</keyword>
<dbReference type="RefSeq" id="WP_153651882.1">
    <property type="nucleotide sequence ID" value="NZ_CP045737.1"/>
</dbReference>
<protein>
    <submittedName>
        <fullName evidence="6">TetR family transcriptional regulator</fullName>
    </submittedName>
</protein>
<evidence type="ECO:0000256" key="1">
    <source>
        <dbReference type="ARBA" id="ARBA00023015"/>
    </source>
</evidence>
<evidence type="ECO:0000256" key="3">
    <source>
        <dbReference type="ARBA" id="ARBA00023163"/>
    </source>
</evidence>
<dbReference type="AlphaFoldDB" id="A0A5Q2MG07"/>
<evidence type="ECO:0000313" key="6">
    <source>
        <dbReference type="EMBL" id="QGG40611.1"/>
    </source>
</evidence>
<dbReference type="PANTHER" id="PTHR30055:SF239">
    <property type="entry name" value="TRANSCRIPTIONAL REGULATORY PROTEIN"/>
    <property type="match status" value="1"/>
</dbReference>
<dbReference type="InterPro" id="IPR025996">
    <property type="entry name" value="MT1864/Rv1816-like_C"/>
</dbReference>
<dbReference type="InterPro" id="IPR036271">
    <property type="entry name" value="Tet_transcr_reg_TetR-rel_C_sf"/>
</dbReference>
<dbReference type="EMBL" id="CP045737">
    <property type="protein sequence ID" value="QGG40611.1"/>
    <property type="molecule type" value="Genomic_DNA"/>
</dbReference>
<evidence type="ECO:0000313" key="7">
    <source>
        <dbReference type="Proteomes" id="UP000392064"/>
    </source>
</evidence>
<dbReference type="PANTHER" id="PTHR30055">
    <property type="entry name" value="HTH-TYPE TRANSCRIPTIONAL REGULATOR RUTR"/>
    <property type="match status" value="1"/>
</dbReference>
<dbReference type="Pfam" id="PF00440">
    <property type="entry name" value="TetR_N"/>
    <property type="match status" value="1"/>
</dbReference>
<proteinExistence type="predicted"/>
<dbReference type="InterPro" id="IPR001647">
    <property type="entry name" value="HTH_TetR"/>
</dbReference>
<organism evidence="6 7">
    <name type="scientific">Aeromicrobium yanjiei</name>
    <dbReference type="NCBI Taxonomy" id="2662028"/>
    <lineage>
        <taxon>Bacteria</taxon>
        <taxon>Bacillati</taxon>
        <taxon>Actinomycetota</taxon>
        <taxon>Actinomycetes</taxon>
        <taxon>Propionibacteriales</taxon>
        <taxon>Nocardioidaceae</taxon>
        <taxon>Aeromicrobium</taxon>
    </lineage>
</organism>
<dbReference type="Gene3D" id="1.10.10.60">
    <property type="entry name" value="Homeodomain-like"/>
    <property type="match status" value="1"/>
</dbReference>
<evidence type="ECO:0000256" key="2">
    <source>
        <dbReference type="ARBA" id="ARBA00023125"/>
    </source>
</evidence>